<evidence type="ECO:0000256" key="9">
    <source>
        <dbReference type="RuleBase" id="RU003357"/>
    </source>
</evidence>
<evidence type="ECO:0000256" key="3">
    <source>
        <dbReference type="ARBA" id="ARBA00022452"/>
    </source>
</evidence>
<dbReference type="InterPro" id="IPR000531">
    <property type="entry name" value="Beta-barrel_TonB"/>
</dbReference>
<name>A0A2S6ZCY8_9XANT</name>
<proteinExistence type="inferred from homology"/>
<accession>A0A2S6ZCY8</accession>
<dbReference type="InterPro" id="IPR012910">
    <property type="entry name" value="Plug_dom"/>
</dbReference>
<dbReference type="PANTHER" id="PTHR47234">
    <property type="match status" value="1"/>
</dbReference>
<gene>
    <name evidence="13" type="ORF">XthCFBP4691_13920</name>
</gene>
<dbReference type="EMBL" id="MIGX01000072">
    <property type="protein sequence ID" value="PPT89195.1"/>
    <property type="molecule type" value="Genomic_DNA"/>
</dbReference>
<evidence type="ECO:0000256" key="10">
    <source>
        <dbReference type="SAM" id="MobiDB-lite"/>
    </source>
</evidence>
<dbReference type="GO" id="GO:0009279">
    <property type="term" value="C:cell outer membrane"/>
    <property type="evidence" value="ECO:0007669"/>
    <property type="project" value="UniProtKB-SubCell"/>
</dbReference>
<keyword evidence="14" id="KW-1185">Reference proteome</keyword>
<dbReference type="PROSITE" id="PS52016">
    <property type="entry name" value="TONB_DEPENDENT_REC_3"/>
    <property type="match status" value="1"/>
</dbReference>
<evidence type="ECO:0000256" key="8">
    <source>
        <dbReference type="PROSITE-ProRule" id="PRU01360"/>
    </source>
</evidence>
<dbReference type="Pfam" id="PF07715">
    <property type="entry name" value="Plug"/>
    <property type="match status" value="1"/>
</dbReference>
<comment type="caution">
    <text evidence="13">The sequence shown here is derived from an EMBL/GenBank/DDBJ whole genome shotgun (WGS) entry which is preliminary data.</text>
</comment>
<dbReference type="InterPro" id="IPR039426">
    <property type="entry name" value="TonB-dep_rcpt-like"/>
</dbReference>
<dbReference type="Proteomes" id="UP000239898">
    <property type="component" value="Unassembled WGS sequence"/>
</dbReference>
<feature type="domain" description="TonB-dependent receptor plug" evidence="12">
    <location>
        <begin position="56"/>
        <end position="185"/>
    </location>
</feature>
<evidence type="ECO:0000256" key="2">
    <source>
        <dbReference type="ARBA" id="ARBA00022448"/>
    </source>
</evidence>
<evidence type="ECO:0000259" key="11">
    <source>
        <dbReference type="Pfam" id="PF00593"/>
    </source>
</evidence>
<evidence type="ECO:0000256" key="7">
    <source>
        <dbReference type="ARBA" id="ARBA00023237"/>
    </source>
</evidence>
<evidence type="ECO:0000259" key="12">
    <source>
        <dbReference type="Pfam" id="PF07715"/>
    </source>
</evidence>
<evidence type="ECO:0000313" key="13">
    <source>
        <dbReference type="EMBL" id="PPT89195.1"/>
    </source>
</evidence>
<dbReference type="Gene3D" id="2.40.170.20">
    <property type="entry name" value="TonB-dependent receptor, beta-barrel domain"/>
    <property type="match status" value="1"/>
</dbReference>
<keyword evidence="7 8" id="KW-0998">Cell outer membrane</keyword>
<sequence>MLAIALATAVSPAWAQEREGATATDTDPQDSDASAAAAAAAMQRIEVTGSRLQNGDVTSRLIVIDQEEIKARGVSSVEDLIRTLPQNLATIGAITNERSKGPLQDKEGRVNVSTMGSLGVSAANLGGMGAGLTLVLVNGRRMAGAAGIQQGFVNLNGIPLSAVERVEITTDGGSSIYGADAMGGVINFILRRDYVGTTVNAQYEHSSTDADGKRFSVYSGYNWGSGSVSATLSHARSRPVNNWKSGYTTEDYSAYFNGDPNYDFRSFSRGLQPAVFPISEYIQDPDTLITTRIDTALTVPTRLGRAPTLADLIVLDASAKPDRVPELAGPDVESSAINLSFEQKLTDKLTFTADGLFDRSTNSQEERYDQGLAITLAPGQYYNPFPAYYAGRFNPGTTVYYDPRAEIASGRLPTVTVSNTTKAWTANLGLSYAFNADTKLDAIYTTSRTSNVGASRTFGSLAFLQADPGSPNGVRCSNFDLDENRLSGRRLEQVQAIVARQCQALTSADPALAFNPWNDGTDSAGADINDFYYLLDNEDRASRLQNLELRMSGSAFALPAGRVYYAVGADYNEDGIDSREVRNLSVLATSRDRHALFGEVSIPVFGQDFNFPLVRALTFNLAARRDVYTSEGAVGTVDNVPYSEGGKILFGKSEFGKTTPSLGALWEITDALRLRARWSRGFSAPPPTNLFSIYGTQASVDYIDNDPLYTCSTDCIAPNSNRYQARSTTAPNPDLKPETSIQRVFGLSWMPQGALAGLTLDVNYNQSKISNQYAAFGTLSRYLSTSDQLRQSAFYQRDATGKVVNVNSTTFNLQGSEYASITYELSYLWVSRWGNFRPKLTWLDNLKAETRSLPGAPVLRSIGTVQGVDDYKVVGELGWQYGDVTATLWAYYTPTYINDYVLTMYSGRIDNPDYAKTVESFTTCDLTVSWQLRNDLRLNFAGRNILDATPPFAVIQSRPYDTARYNPAGRTLSLEVQYEF</sequence>
<organism evidence="13 14">
    <name type="scientific">Xanthomonas theicola</name>
    <dbReference type="NCBI Taxonomy" id="56464"/>
    <lineage>
        <taxon>Bacteria</taxon>
        <taxon>Pseudomonadati</taxon>
        <taxon>Pseudomonadota</taxon>
        <taxon>Gammaproteobacteria</taxon>
        <taxon>Lysobacterales</taxon>
        <taxon>Lysobacteraceae</taxon>
        <taxon>Xanthomonas</taxon>
    </lineage>
</organism>
<evidence type="ECO:0000256" key="5">
    <source>
        <dbReference type="ARBA" id="ARBA00023077"/>
    </source>
</evidence>
<evidence type="ECO:0000256" key="4">
    <source>
        <dbReference type="ARBA" id="ARBA00022692"/>
    </source>
</evidence>
<dbReference type="OrthoDB" id="9760333at2"/>
<comment type="similarity">
    <text evidence="8 9">Belongs to the TonB-dependent receptor family.</text>
</comment>
<dbReference type="PANTHER" id="PTHR47234:SF2">
    <property type="entry name" value="TONB-DEPENDENT RECEPTOR"/>
    <property type="match status" value="1"/>
</dbReference>
<comment type="subcellular location">
    <subcellularLocation>
        <location evidence="1 8">Cell outer membrane</location>
        <topology evidence="1 8">Multi-pass membrane protein</topology>
    </subcellularLocation>
</comment>
<dbReference type="SUPFAM" id="SSF56935">
    <property type="entry name" value="Porins"/>
    <property type="match status" value="1"/>
</dbReference>
<dbReference type="AlphaFoldDB" id="A0A2S6ZCY8"/>
<feature type="compositionally biased region" description="Low complexity" evidence="10">
    <location>
        <begin position="21"/>
        <end position="34"/>
    </location>
</feature>
<keyword evidence="2 8" id="KW-0813">Transport</keyword>
<evidence type="ECO:0000256" key="6">
    <source>
        <dbReference type="ARBA" id="ARBA00023136"/>
    </source>
</evidence>
<keyword evidence="13" id="KW-0675">Receptor</keyword>
<feature type="domain" description="TonB-dependent receptor-like beta-barrel" evidence="11">
    <location>
        <begin position="539"/>
        <end position="945"/>
    </location>
</feature>
<protein>
    <submittedName>
        <fullName evidence="13">TonB-dependent receptor</fullName>
    </submittedName>
</protein>
<dbReference type="Gene3D" id="2.170.130.10">
    <property type="entry name" value="TonB-dependent receptor, plug domain"/>
    <property type="match status" value="1"/>
</dbReference>
<dbReference type="InterPro" id="IPR036942">
    <property type="entry name" value="Beta-barrel_TonB_sf"/>
</dbReference>
<evidence type="ECO:0000256" key="1">
    <source>
        <dbReference type="ARBA" id="ARBA00004571"/>
    </source>
</evidence>
<keyword evidence="5 9" id="KW-0798">TonB box</keyword>
<dbReference type="InterPro" id="IPR037066">
    <property type="entry name" value="Plug_dom_sf"/>
</dbReference>
<reference evidence="13 14" key="1">
    <citation type="submission" date="2016-08" db="EMBL/GenBank/DDBJ databases">
        <title>Evolution of the type three secretion system and type three effector repertoires in Xanthomonas.</title>
        <authorList>
            <person name="Merda D."/>
            <person name="Briand M."/>
            <person name="Bosis E."/>
            <person name="Rousseau C."/>
            <person name="Portier P."/>
            <person name="Jacques M.-A."/>
            <person name="Fischer-Le Saux M."/>
        </authorList>
    </citation>
    <scope>NUCLEOTIDE SEQUENCE [LARGE SCALE GENOMIC DNA]</scope>
    <source>
        <strain evidence="13 14">CFBP 4691</strain>
    </source>
</reference>
<evidence type="ECO:0000313" key="14">
    <source>
        <dbReference type="Proteomes" id="UP000239898"/>
    </source>
</evidence>
<dbReference type="Pfam" id="PF00593">
    <property type="entry name" value="TonB_dep_Rec_b-barrel"/>
    <property type="match status" value="1"/>
</dbReference>
<keyword evidence="4 8" id="KW-0812">Transmembrane</keyword>
<keyword evidence="3 8" id="KW-1134">Transmembrane beta strand</keyword>
<keyword evidence="6 8" id="KW-0472">Membrane</keyword>
<feature type="region of interest" description="Disordered" evidence="10">
    <location>
        <begin position="15"/>
        <end position="34"/>
    </location>
</feature>